<evidence type="ECO:0000313" key="3">
    <source>
        <dbReference type="Proteomes" id="UP000324222"/>
    </source>
</evidence>
<evidence type="ECO:0000313" key="2">
    <source>
        <dbReference type="EMBL" id="MPC76125.1"/>
    </source>
</evidence>
<organism evidence="2 3">
    <name type="scientific">Portunus trituberculatus</name>
    <name type="common">Swimming crab</name>
    <name type="synonym">Neptunus trituberculatus</name>
    <dbReference type="NCBI Taxonomy" id="210409"/>
    <lineage>
        <taxon>Eukaryota</taxon>
        <taxon>Metazoa</taxon>
        <taxon>Ecdysozoa</taxon>
        <taxon>Arthropoda</taxon>
        <taxon>Crustacea</taxon>
        <taxon>Multicrustacea</taxon>
        <taxon>Malacostraca</taxon>
        <taxon>Eumalacostraca</taxon>
        <taxon>Eucarida</taxon>
        <taxon>Decapoda</taxon>
        <taxon>Pleocyemata</taxon>
        <taxon>Brachyura</taxon>
        <taxon>Eubrachyura</taxon>
        <taxon>Portunoidea</taxon>
        <taxon>Portunidae</taxon>
        <taxon>Portuninae</taxon>
        <taxon>Portunus</taxon>
    </lineage>
</organism>
<evidence type="ECO:0000256" key="1">
    <source>
        <dbReference type="SAM" id="MobiDB-lite"/>
    </source>
</evidence>
<comment type="caution">
    <text evidence="2">The sequence shown here is derived from an EMBL/GenBank/DDBJ whole genome shotgun (WGS) entry which is preliminary data.</text>
</comment>
<protein>
    <submittedName>
        <fullName evidence="2">Uncharacterized protein</fullName>
    </submittedName>
</protein>
<name>A0A5B7I1V1_PORTR</name>
<accession>A0A5B7I1V1</accession>
<proteinExistence type="predicted"/>
<dbReference type="AlphaFoldDB" id="A0A5B7I1V1"/>
<sequence>MDQVQPRGPAALHGGRPTFPRVCGQHQQDSHHAGGAPANPQHGGGHLRSPLLRVGYD</sequence>
<reference evidence="2 3" key="1">
    <citation type="submission" date="2019-05" db="EMBL/GenBank/DDBJ databases">
        <title>Another draft genome of Portunus trituberculatus and its Hox gene families provides insights of decapod evolution.</title>
        <authorList>
            <person name="Jeong J.-H."/>
            <person name="Song I."/>
            <person name="Kim S."/>
            <person name="Choi T."/>
            <person name="Kim D."/>
            <person name="Ryu S."/>
            <person name="Kim W."/>
        </authorList>
    </citation>
    <scope>NUCLEOTIDE SEQUENCE [LARGE SCALE GENOMIC DNA]</scope>
    <source>
        <tissue evidence="2">Muscle</tissue>
    </source>
</reference>
<dbReference type="Proteomes" id="UP000324222">
    <property type="component" value="Unassembled WGS sequence"/>
</dbReference>
<keyword evidence="3" id="KW-1185">Reference proteome</keyword>
<dbReference type="EMBL" id="VSRR010042658">
    <property type="protein sequence ID" value="MPC76125.1"/>
    <property type="molecule type" value="Genomic_DNA"/>
</dbReference>
<gene>
    <name evidence="2" type="ORF">E2C01_070530</name>
</gene>
<feature type="region of interest" description="Disordered" evidence="1">
    <location>
        <begin position="1"/>
        <end position="57"/>
    </location>
</feature>